<sequence length="141" mass="15537">MNETADKTISTQDALIYAMVTLSASDRQMTDRELRKIGEVVGSMPIFAGFDDGRLIDVAEECGRIVAEDDGLHAVLATIAASLPKRLHETAYALAVEVAAADFHVEQEELRFLQLLRDVLDIDPLAVAAIEHSARVRYRRA</sequence>
<feature type="domain" description="Co-chaperone DjlA N-terminal" evidence="1">
    <location>
        <begin position="13"/>
        <end position="130"/>
    </location>
</feature>
<gene>
    <name evidence="2" type="ORF">GGQ63_004066</name>
</gene>
<evidence type="ECO:0000313" key="3">
    <source>
        <dbReference type="Proteomes" id="UP000523821"/>
    </source>
</evidence>
<dbReference type="CDD" id="cd07176">
    <property type="entry name" value="terB"/>
    <property type="match status" value="1"/>
</dbReference>
<dbReference type="InterPro" id="IPR029024">
    <property type="entry name" value="TerB-like"/>
</dbReference>
<proteinExistence type="predicted"/>
<dbReference type="EMBL" id="JACHOO010000011">
    <property type="protein sequence ID" value="MBB5754969.1"/>
    <property type="molecule type" value="Genomic_DNA"/>
</dbReference>
<dbReference type="Pfam" id="PF05099">
    <property type="entry name" value="TerB"/>
    <property type="match status" value="1"/>
</dbReference>
<dbReference type="SUPFAM" id="SSF158682">
    <property type="entry name" value="TerB-like"/>
    <property type="match status" value="1"/>
</dbReference>
<comment type="caution">
    <text evidence="2">The sequence shown here is derived from an EMBL/GenBank/DDBJ whole genome shotgun (WGS) entry which is preliminary data.</text>
</comment>
<dbReference type="RefSeq" id="WP_183858401.1">
    <property type="nucleotide sequence ID" value="NZ_JACHOO010000011.1"/>
</dbReference>
<reference evidence="2 3" key="1">
    <citation type="submission" date="2020-08" db="EMBL/GenBank/DDBJ databases">
        <title>Genomic Encyclopedia of Type Strains, Phase IV (KMG-IV): sequencing the most valuable type-strain genomes for metagenomic binning, comparative biology and taxonomic classification.</title>
        <authorList>
            <person name="Goeker M."/>
        </authorList>
    </citation>
    <scope>NUCLEOTIDE SEQUENCE [LARGE SCALE GENOMIC DNA]</scope>
    <source>
        <strain evidence="2 3">DSM 16268</strain>
    </source>
</reference>
<keyword evidence="3" id="KW-1185">Reference proteome</keyword>
<dbReference type="AlphaFoldDB" id="A0A7W9FQF1"/>
<name>A0A7W9FQF1_9HYPH</name>
<organism evidence="2 3">
    <name type="scientific">Prosthecomicrobium pneumaticum</name>
    <dbReference type="NCBI Taxonomy" id="81895"/>
    <lineage>
        <taxon>Bacteria</taxon>
        <taxon>Pseudomonadati</taxon>
        <taxon>Pseudomonadota</taxon>
        <taxon>Alphaproteobacteria</taxon>
        <taxon>Hyphomicrobiales</taxon>
        <taxon>Kaistiaceae</taxon>
        <taxon>Prosthecomicrobium</taxon>
    </lineage>
</organism>
<accession>A0A7W9FQF1</accession>
<dbReference type="Gene3D" id="1.10.3680.10">
    <property type="entry name" value="TerB-like"/>
    <property type="match status" value="1"/>
</dbReference>
<dbReference type="Proteomes" id="UP000523821">
    <property type="component" value="Unassembled WGS sequence"/>
</dbReference>
<dbReference type="InterPro" id="IPR007791">
    <property type="entry name" value="DjlA_N"/>
</dbReference>
<protein>
    <submittedName>
        <fullName evidence="2">Tellurite resistance protein</fullName>
    </submittedName>
</protein>
<evidence type="ECO:0000313" key="2">
    <source>
        <dbReference type="EMBL" id="MBB5754969.1"/>
    </source>
</evidence>
<evidence type="ECO:0000259" key="1">
    <source>
        <dbReference type="Pfam" id="PF05099"/>
    </source>
</evidence>